<organism evidence="1 2">
    <name type="scientific">Morus notabilis</name>
    <dbReference type="NCBI Taxonomy" id="981085"/>
    <lineage>
        <taxon>Eukaryota</taxon>
        <taxon>Viridiplantae</taxon>
        <taxon>Streptophyta</taxon>
        <taxon>Embryophyta</taxon>
        <taxon>Tracheophyta</taxon>
        <taxon>Spermatophyta</taxon>
        <taxon>Magnoliopsida</taxon>
        <taxon>eudicotyledons</taxon>
        <taxon>Gunneridae</taxon>
        <taxon>Pentapetalae</taxon>
        <taxon>rosids</taxon>
        <taxon>fabids</taxon>
        <taxon>Rosales</taxon>
        <taxon>Moraceae</taxon>
        <taxon>Moreae</taxon>
        <taxon>Morus</taxon>
    </lineage>
</organism>
<accession>W9SA62</accession>
<dbReference type="AlphaFoldDB" id="W9SA62"/>
<proteinExistence type="predicted"/>
<dbReference type="EMBL" id="KE345231">
    <property type="protein sequence ID" value="EXB95836.1"/>
    <property type="molecule type" value="Genomic_DNA"/>
</dbReference>
<name>W9SA62_9ROSA</name>
<protein>
    <submittedName>
        <fullName evidence="1">Uncharacterized protein</fullName>
    </submittedName>
</protein>
<reference evidence="2" key="1">
    <citation type="submission" date="2013-01" db="EMBL/GenBank/DDBJ databases">
        <title>Draft Genome Sequence of a Mulberry Tree, Morus notabilis C.K. Schneid.</title>
        <authorList>
            <person name="He N."/>
            <person name="Zhao S."/>
        </authorList>
    </citation>
    <scope>NUCLEOTIDE SEQUENCE</scope>
</reference>
<gene>
    <name evidence="1" type="ORF">L484_010035</name>
</gene>
<evidence type="ECO:0000313" key="1">
    <source>
        <dbReference type="EMBL" id="EXB95836.1"/>
    </source>
</evidence>
<evidence type="ECO:0000313" key="2">
    <source>
        <dbReference type="Proteomes" id="UP000030645"/>
    </source>
</evidence>
<dbReference type="Proteomes" id="UP000030645">
    <property type="component" value="Unassembled WGS sequence"/>
</dbReference>
<keyword evidence="2" id="KW-1185">Reference proteome</keyword>
<sequence length="88" mass="9729">MFHSSFPTFLLPKQKSHYSLPLQIPFSNLHPLHNHRISQTITTIGDCSSLAQSPEILPLTCRHAFAGPPPFKASPIPVMLQPSVLLFG</sequence>